<keyword evidence="1" id="KW-0472">Membrane</keyword>
<dbReference type="EMBL" id="CP071793">
    <property type="protein sequence ID" value="QTD50183.1"/>
    <property type="molecule type" value="Genomic_DNA"/>
</dbReference>
<evidence type="ECO:0000256" key="1">
    <source>
        <dbReference type="SAM" id="Phobius"/>
    </source>
</evidence>
<dbReference type="KEGG" id="scor:J3U87_31750"/>
<reference evidence="2" key="1">
    <citation type="submission" date="2021-03" db="EMBL/GenBank/DDBJ databases">
        <title>Acanthopleuribacteraceae sp. M133.</title>
        <authorList>
            <person name="Wang G."/>
        </authorList>
    </citation>
    <scope>NUCLEOTIDE SEQUENCE</scope>
    <source>
        <strain evidence="2">M133</strain>
    </source>
</reference>
<keyword evidence="3" id="KW-1185">Reference proteome</keyword>
<sequence>MRRPGFTLIELQTAHFLGFTVLLLAGLLLFYETERQIRVDREVKLRLALTRVDATLQWQLWRAESVSIAPQKITIDLRDETWAFGGDGVFADGIDQFTGEPTLRLIDTEIRDDTLVASFTATIGEQATTARFQYYLPSGSAP</sequence>
<dbReference type="RefSeq" id="WP_237379814.1">
    <property type="nucleotide sequence ID" value="NZ_CP071793.1"/>
</dbReference>
<dbReference type="AlphaFoldDB" id="A0A8A4TKS9"/>
<gene>
    <name evidence="2" type="ORF">J3U87_31750</name>
</gene>
<keyword evidence="1" id="KW-1133">Transmembrane helix</keyword>
<organism evidence="2 3">
    <name type="scientific">Sulfidibacter corallicola</name>
    <dbReference type="NCBI Taxonomy" id="2818388"/>
    <lineage>
        <taxon>Bacteria</taxon>
        <taxon>Pseudomonadati</taxon>
        <taxon>Acidobacteriota</taxon>
        <taxon>Holophagae</taxon>
        <taxon>Acanthopleuribacterales</taxon>
        <taxon>Acanthopleuribacteraceae</taxon>
        <taxon>Sulfidibacter</taxon>
    </lineage>
</organism>
<proteinExistence type="predicted"/>
<accession>A0A8A4TKS9</accession>
<keyword evidence="1" id="KW-0812">Transmembrane</keyword>
<evidence type="ECO:0000313" key="2">
    <source>
        <dbReference type="EMBL" id="QTD50183.1"/>
    </source>
</evidence>
<dbReference type="Proteomes" id="UP000663929">
    <property type="component" value="Chromosome"/>
</dbReference>
<protein>
    <submittedName>
        <fullName evidence="2">Uncharacterized protein</fullName>
    </submittedName>
</protein>
<feature type="transmembrane region" description="Helical" evidence="1">
    <location>
        <begin position="12"/>
        <end position="31"/>
    </location>
</feature>
<evidence type="ECO:0000313" key="3">
    <source>
        <dbReference type="Proteomes" id="UP000663929"/>
    </source>
</evidence>
<name>A0A8A4TKS9_SULCO</name>